<dbReference type="Gene3D" id="3.10.580.10">
    <property type="entry name" value="CBS-domain"/>
    <property type="match status" value="1"/>
</dbReference>
<dbReference type="PANTHER" id="PTHR43080">
    <property type="entry name" value="CBS DOMAIN-CONTAINING PROTEIN CBSX3, MITOCHONDRIAL"/>
    <property type="match status" value="1"/>
</dbReference>
<dbReference type="RefSeq" id="WP_110457252.1">
    <property type="nucleotide sequence ID" value="NZ_BPFB01000009.1"/>
</dbReference>
<dbReference type="Proteomes" id="UP000761574">
    <property type="component" value="Unassembled WGS sequence"/>
</dbReference>
<evidence type="ECO:0000313" key="5">
    <source>
        <dbReference type="Proteomes" id="UP000761574"/>
    </source>
</evidence>
<dbReference type="PANTHER" id="PTHR43080:SF2">
    <property type="entry name" value="CBS DOMAIN-CONTAINING PROTEIN"/>
    <property type="match status" value="1"/>
</dbReference>
<keyword evidence="5" id="KW-1185">Reference proteome</keyword>
<dbReference type="SMART" id="SM00116">
    <property type="entry name" value="CBS"/>
    <property type="match status" value="2"/>
</dbReference>
<sequence>MHVSDIMSTNLVCISDQATAKDAHLLMQSRGVRHLPVISEHDGRLVGILTHKKMISTVIHMLTAYGPDALDRKERKTLVADIMEKQFQQLSVDEPLAVVVDYFIDNKLGCLPVVNDNNKIEGIITSSDFVKLCATLLKA</sequence>
<dbReference type="InterPro" id="IPR051257">
    <property type="entry name" value="Diverse_CBS-Domain"/>
</dbReference>
<accession>A0ABQ4PAF8</accession>
<feature type="domain" description="CBS" evidence="3">
    <location>
        <begin position="7"/>
        <end position="70"/>
    </location>
</feature>
<feature type="domain" description="CBS" evidence="3">
    <location>
        <begin position="83"/>
        <end position="139"/>
    </location>
</feature>
<comment type="caution">
    <text evidence="4">The sequence shown here is derived from an EMBL/GenBank/DDBJ whole genome shotgun (WGS) entry which is preliminary data.</text>
</comment>
<proteinExistence type="predicted"/>
<evidence type="ECO:0000256" key="2">
    <source>
        <dbReference type="PROSITE-ProRule" id="PRU00703"/>
    </source>
</evidence>
<organism evidence="4 5">
    <name type="scientific">Shewanella algidipiscicola</name>
    <dbReference type="NCBI Taxonomy" id="614070"/>
    <lineage>
        <taxon>Bacteria</taxon>
        <taxon>Pseudomonadati</taxon>
        <taxon>Pseudomonadota</taxon>
        <taxon>Gammaproteobacteria</taxon>
        <taxon>Alteromonadales</taxon>
        <taxon>Shewanellaceae</taxon>
        <taxon>Shewanella</taxon>
    </lineage>
</organism>
<dbReference type="Pfam" id="PF00571">
    <property type="entry name" value="CBS"/>
    <property type="match status" value="2"/>
</dbReference>
<protein>
    <submittedName>
        <fullName evidence="4">CBS domain-containing protein</fullName>
    </submittedName>
</protein>
<gene>
    <name evidence="4" type="ORF">TUM4630_10160</name>
</gene>
<dbReference type="InterPro" id="IPR046342">
    <property type="entry name" value="CBS_dom_sf"/>
</dbReference>
<evidence type="ECO:0000313" key="4">
    <source>
        <dbReference type="EMBL" id="GIU44454.1"/>
    </source>
</evidence>
<keyword evidence="1 2" id="KW-0129">CBS domain</keyword>
<dbReference type="SUPFAM" id="SSF54631">
    <property type="entry name" value="CBS-domain pair"/>
    <property type="match status" value="1"/>
</dbReference>
<name>A0ABQ4PAF8_9GAMM</name>
<dbReference type="InterPro" id="IPR000644">
    <property type="entry name" value="CBS_dom"/>
</dbReference>
<evidence type="ECO:0000259" key="3">
    <source>
        <dbReference type="PROSITE" id="PS51371"/>
    </source>
</evidence>
<dbReference type="PROSITE" id="PS51371">
    <property type="entry name" value="CBS"/>
    <property type="match status" value="2"/>
</dbReference>
<dbReference type="EMBL" id="BPFB01000009">
    <property type="protein sequence ID" value="GIU44454.1"/>
    <property type="molecule type" value="Genomic_DNA"/>
</dbReference>
<evidence type="ECO:0000256" key="1">
    <source>
        <dbReference type="ARBA" id="ARBA00023122"/>
    </source>
</evidence>
<reference evidence="4 5" key="1">
    <citation type="submission" date="2021-05" db="EMBL/GenBank/DDBJ databases">
        <title>Molecular characterization for Shewanella algae harboring chromosomal blaOXA-55-like strains isolated from clinical and environment sample.</title>
        <authorList>
            <person name="Ohama Y."/>
            <person name="Aoki K."/>
            <person name="Harada S."/>
            <person name="Moriya K."/>
            <person name="Ishii Y."/>
            <person name="Tateda K."/>
        </authorList>
    </citation>
    <scope>NUCLEOTIDE SEQUENCE [LARGE SCALE GENOMIC DNA]</scope>
    <source>
        <strain evidence="4 5">LMG 23746</strain>
    </source>
</reference>